<evidence type="ECO:0000256" key="6">
    <source>
        <dbReference type="ARBA" id="ARBA00022723"/>
    </source>
</evidence>
<dbReference type="Gene3D" id="3.40.1190.10">
    <property type="entry name" value="Mur-like, catalytic domain"/>
    <property type="match status" value="1"/>
</dbReference>
<dbReference type="PANTHER" id="PTHR11136">
    <property type="entry name" value="FOLYLPOLYGLUTAMATE SYNTHASE-RELATED"/>
    <property type="match status" value="1"/>
</dbReference>
<evidence type="ECO:0000313" key="13">
    <source>
        <dbReference type="EMBL" id="KAK3384501.1"/>
    </source>
</evidence>
<name>A0AAE0TYR5_9PEZI</name>
<dbReference type="PANTHER" id="PTHR11136:SF5">
    <property type="entry name" value="FOLYLPOLYGLUTAMATE SYNTHASE, MITOCHONDRIAL"/>
    <property type="match status" value="1"/>
</dbReference>
<dbReference type="AlphaFoldDB" id="A0AAE0TYR5"/>
<dbReference type="InterPro" id="IPR036615">
    <property type="entry name" value="Mur_ligase_C_dom_sf"/>
</dbReference>
<dbReference type="SUPFAM" id="SSF53244">
    <property type="entry name" value="MurD-like peptide ligases, peptide-binding domain"/>
    <property type="match status" value="1"/>
</dbReference>
<keyword evidence="9" id="KW-0460">Magnesium</keyword>
<keyword evidence="5" id="KW-0436">Ligase</keyword>
<dbReference type="NCBIfam" id="TIGR01499">
    <property type="entry name" value="folC"/>
    <property type="match status" value="1"/>
</dbReference>
<dbReference type="InterPro" id="IPR001645">
    <property type="entry name" value="Folylpolyglutamate_synth"/>
</dbReference>
<keyword evidence="7" id="KW-0547">Nucleotide-binding</keyword>
<dbReference type="Gene3D" id="3.90.190.20">
    <property type="entry name" value="Mur ligase, C-terminal domain"/>
    <property type="match status" value="1"/>
</dbReference>
<dbReference type="GO" id="GO:0005524">
    <property type="term" value="F:ATP binding"/>
    <property type="evidence" value="ECO:0007669"/>
    <property type="project" value="UniProtKB-KW"/>
</dbReference>
<keyword evidence="8" id="KW-0067">ATP-binding</keyword>
<evidence type="ECO:0000256" key="8">
    <source>
        <dbReference type="ARBA" id="ARBA00022840"/>
    </source>
</evidence>
<keyword evidence="6" id="KW-0479">Metal-binding</keyword>
<keyword evidence="4" id="KW-0554">One-carbon metabolism</keyword>
<dbReference type="GO" id="GO:0005829">
    <property type="term" value="C:cytosol"/>
    <property type="evidence" value="ECO:0007669"/>
    <property type="project" value="TreeGrafter"/>
</dbReference>
<evidence type="ECO:0000256" key="11">
    <source>
        <dbReference type="ARBA" id="ARBA00030876"/>
    </source>
</evidence>
<evidence type="ECO:0000256" key="9">
    <source>
        <dbReference type="ARBA" id="ARBA00022842"/>
    </source>
</evidence>
<evidence type="ECO:0000256" key="5">
    <source>
        <dbReference type="ARBA" id="ARBA00022598"/>
    </source>
</evidence>
<evidence type="ECO:0000256" key="12">
    <source>
        <dbReference type="ARBA" id="ARBA00047493"/>
    </source>
</evidence>
<keyword evidence="14" id="KW-1185">Reference proteome</keyword>
<dbReference type="GO" id="GO:0006730">
    <property type="term" value="P:one-carbon metabolic process"/>
    <property type="evidence" value="ECO:0007669"/>
    <property type="project" value="UniProtKB-KW"/>
</dbReference>
<evidence type="ECO:0000256" key="10">
    <source>
        <dbReference type="ARBA" id="ARBA00030592"/>
    </source>
</evidence>
<comment type="caution">
    <text evidence="13">The sequence shown here is derived from an EMBL/GenBank/DDBJ whole genome shotgun (WGS) entry which is preliminary data.</text>
</comment>
<evidence type="ECO:0000256" key="7">
    <source>
        <dbReference type="ARBA" id="ARBA00022741"/>
    </source>
</evidence>
<comment type="similarity">
    <text evidence="2">Belongs to the folylpolyglutamate synthase family.</text>
</comment>
<gene>
    <name evidence="13" type="ORF">B0T24DRAFT_646390</name>
</gene>
<dbReference type="SUPFAM" id="SSF53623">
    <property type="entry name" value="MurD-like peptide ligases, catalytic domain"/>
    <property type="match status" value="1"/>
</dbReference>
<evidence type="ECO:0000256" key="2">
    <source>
        <dbReference type="ARBA" id="ARBA00008276"/>
    </source>
</evidence>
<comment type="pathway">
    <text evidence="1">Cofactor biosynthesis; tetrahydrofolylpolyglutamate biosynthesis.</text>
</comment>
<organism evidence="13 14">
    <name type="scientific">Lasiosphaeria ovina</name>
    <dbReference type="NCBI Taxonomy" id="92902"/>
    <lineage>
        <taxon>Eukaryota</taxon>
        <taxon>Fungi</taxon>
        <taxon>Dikarya</taxon>
        <taxon>Ascomycota</taxon>
        <taxon>Pezizomycotina</taxon>
        <taxon>Sordariomycetes</taxon>
        <taxon>Sordariomycetidae</taxon>
        <taxon>Sordariales</taxon>
        <taxon>Lasiosphaeriaceae</taxon>
        <taxon>Lasiosphaeria</taxon>
    </lineage>
</organism>
<comment type="catalytic activity">
    <reaction evidence="12">
        <text>(6S)-5,6,7,8-tetrahydrofolyl-(gamma-L-Glu)(n) + L-glutamate + ATP = (6S)-5,6,7,8-tetrahydrofolyl-(gamma-L-Glu)(n+1) + ADP + phosphate + H(+)</text>
        <dbReference type="Rhea" id="RHEA:10580"/>
        <dbReference type="Rhea" id="RHEA-COMP:14738"/>
        <dbReference type="Rhea" id="RHEA-COMP:14740"/>
        <dbReference type="ChEBI" id="CHEBI:15378"/>
        <dbReference type="ChEBI" id="CHEBI:29985"/>
        <dbReference type="ChEBI" id="CHEBI:30616"/>
        <dbReference type="ChEBI" id="CHEBI:43474"/>
        <dbReference type="ChEBI" id="CHEBI:141005"/>
        <dbReference type="ChEBI" id="CHEBI:456216"/>
        <dbReference type="EC" id="6.3.2.17"/>
    </reaction>
</comment>
<evidence type="ECO:0000256" key="1">
    <source>
        <dbReference type="ARBA" id="ARBA00005150"/>
    </source>
</evidence>
<dbReference type="InterPro" id="IPR036565">
    <property type="entry name" value="Mur-like_cat_sf"/>
</dbReference>
<accession>A0AAE0TYR5</accession>
<sequence>MERTYESAIAFLRGRRRMTRPNPSFTISQLPIAHLPNASPTFRGTPSIEGMREWLQKLGHTDAKIDSLNIIHVAGTKGKGSTCAFVESFLRVYGERTGFPRKTGLYTSPHLIETNERIRIDFNPLPKDVFAQNVFEEQVDVAIYETHHGGQYDATNVVQHPVVTGLASIGMDHVRELGPSLENIAWHKAGIFKAGAPAFSLPQEPKVAQVLKNRAAEKGVTLKFVGVDRDLPGNLNIKTQLYNASLAREISNAFLELKHPGVSPCLTARDIADGVQRFHWPGRFQIVPEGKYSWYLDGAHNELSIGEAAVWFQQVSRQGGGDLPMRILIFAQKSDQRDSLGVLKRLSETLNLSIQHAIFTTYSDNDNGRLLEQYRQCWKEWFPWTEAWNEQTPWQAVARARELGKGEDAVHILVTGSLHLVGSVLRQLGDVLQS</sequence>
<dbReference type="GO" id="GO:0004326">
    <property type="term" value="F:tetrahydrofolylpolyglutamate synthase activity"/>
    <property type="evidence" value="ECO:0007669"/>
    <property type="project" value="UniProtKB-EC"/>
</dbReference>
<evidence type="ECO:0000256" key="4">
    <source>
        <dbReference type="ARBA" id="ARBA00022563"/>
    </source>
</evidence>
<dbReference type="Proteomes" id="UP001287356">
    <property type="component" value="Unassembled WGS sequence"/>
</dbReference>
<evidence type="ECO:0000256" key="3">
    <source>
        <dbReference type="ARBA" id="ARBA00013025"/>
    </source>
</evidence>
<reference evidence="13" key="2">
    <citation type="submission" date="2023-06" db="EMBL/GenBank/DDBJ databases">
        <authorList>
            <consortium name="Lawrence Berkeley National Laboratory"/>
            <person name="Haridas S."/>
            <person name="Hensen N."/>
            <person name="Bonometti L."/>
            <person name="Westerberg I."/>
            <person name="Brannstrom I.O."/>
            <person name="Guillou S."/>
            <person name="Cros-Aarteil S."/>
            <person name="Calhoun S."/>
            <person name="Kuo A."/>
            <person name="Mondo S."/>
            <person name="Pangilinan J."/>
            <person name="Riley R."/>
            <person name="Labutti K."/>
            <person name="Andreopoulos B."/>
            <person name="Lipzen A."/>
            <person name="Chen C."/>
            <person name="Yanf M."/>
            <person name="Daum C."/>
            <person name="Ng V."/>
            <person name="Clum A."/>
            <person name="Steindorff A."/>
            <person name="Ohm R."/>
            <person name="Martin F."/>
            <person name="Silar P."/>
            <person name="Natvig D."/>
            <person name="Lalanne C."/>
            <person name="Gautier V."/>
            <person name="Ament-Velasquez S.L."/>
            <person name="Kruys A."/>
            <person name="Hutchinson M.I."/>
            <person name="Powell A.J."/>
            <person name="Barry K."/>
            <person name="Miller A.N."/>
            <person name="Grigoriev I.V."/>
            <person name="Debuchy R."/>
            <person name="Gladieux P."/>
            <person name="Thoren M.H."/>
            <person name="Johannesson H."/>
        </authorList>
    </citation>
    <scope>NUCLEOTIDE SEQUENCE</scope>
    <source>
        <strain evidence="13">CBS 958.72</strain>
    </source>
</reference>
<evidence type="ECO:0000313" key="14">
    <source>
        <dbReference type="Proteomes" id="UP001287356"/>
    </source>
</evidence>
<proteinExistence type="inferred from homology"/>
<dbReference type="GO" id="GO:0005739">
    <property type="term" value="C:mitochondrion"/>
    <property type="evidence" value="ECO:0007669"/>
    <property type="project" value="TreeGrafter"/>
</dbReference>
<dbReference type="GO" id="GO:0046872">
    <property type="term" value="F:metal ion binding"/>
    <property type="evidence" value="ECO:0007669"/>
    <property type="project" value="UniProtKB-KW"/>
</dbReference>
<dbReference type="EMBL" id="JAULSN010000001">
    <property type="protein sequence ID" value="KAK3384501.1"/>
    <property type="molecule type" value="Genomic_DNA"/>
</dbReference>
<reference evidence="13" key="1">
    <citation type="journal article" date="2023" name="Mol. Phylogenet. Evol.">
        <title>Genome-scale phylogeny and comparative genomics of the fungal order Sordariales.</title>
        <authorList>
            <person name="Hensen N."/>
            <person name="Bonometti L."/>
            <person name="Westerberg I."/>
            <person name="Brannstrom I.O."/>
            <person name="Guillou S."/>
            <person name="Cros-Aarteil S."/>
            <person name="Calhoun S."/>
            <person name="Haridas S."/>
            <person name="Kuo A."/>
            <person name="Mondo S."/>
            <person name="Pangilinan J."/>
            <person name="Riley R."/>
            <person name="LaButti K."/>
            <person name="Andreopoulos B."/>
            <person name="Lipzen A."/>
            <person name="Chen C."/>
            <person name="Yan M."/>
            <person name="Daum C."/>
            <person name="Ng V."/>
            <person name="Clum A."/>
            <person name="Steindorff A."/>
            <person name="Ohm R.A."/>
            <person name="Martin F."/>
            <person name="Silar P."/>
            <person name="Natvig D.O."/>
            <person name="Lalanne C."/>
            <person name="Gautier V."/>
            <person name="Ament-Velasquez S.L."/>
            <person name="Kruys A."/>
            <person name="Hutchinson M.I."/>
            <person name="Powell A.J."/>
            <person name="Barry K."/>
            <person name="Miller A.N."/>
            <person name="Grigoriev I.V."/>
            <person name="Debuchy R."/>
            <person name="Gladieux P."/>
            <person name="Hiltunen Thoren M."/>
            <person name="Johannesson H."/>
        </authorList>
    </citation>
    <scope>NUCLEOTIDE SEQUENCE</scope>
    <source>
        <strain evidence="13">CBS 958.72</strain>
    </source>
</reference>
<dbReference type="EC" id="6.3.2.17" evidence="3"/>
<protein>
    <recommendedName>
        <fullName evidence="3">tetrahydrofolate synthase</fullName>
        <ecNumber evidence="3">6.3.2.17</ecNumber>
    </recommendedName>
    <alternativeName>
        <fullName evidence="11">Folylpoly-gamma-glutamate synthetase</fullName>
    </alternativeName>
    <alternativeName>
        <fullName evidence="10">Tetrahydrofolylpolyglutamate synthase</fullName>
    </alternativeName>
</protein>